<keyword evidence="3" id="KW-1185">Reference proteome</keyword>
<evidence type="ECO:0000313" key="2">
    <source>
        <dbReference type="EMBL" id="SLN67413.1"/>
    </source>
</evidence>
<reference evidence="2 3" key="1">
    <citation type="submission" date="2017-03" db="EMBL/GenBank/DDBJ databases">
        <authorList>
            <person name="Afonso C.L."/>
            <person name="Miller P.J."/>
            <person name="Scott M.A."/>
            <person name="Spackman E."/>
            <person name="Goraichik I."/>
            <person name="Dimitrov K.M."/>
            <person name="Suarez D.L."/>
            <person name="Swayne D.E."/>
        </authorList>
    </citation>
    <scope>NUCLEOTIDE SEQUENCE [LARGE SCALE GENOMIC DNA]</scope>
    <source>
        <strain evidence="2 3">CECT 7639</strain>
    </source>
</reference>
<feature type="domain" description="Polysaccharide pyruvyl transferase" evidence="1">
    <location>
        <begin position="83"/>
        <end position="345"/>
    </location>
</feature>
<dbReference type="AlphaFoldDB" id="A0A1Y5TT28"/>
<protein>
    <submittedName>
        <fullName evidence="2">Colanic acid biosynthesis protein</fullName>
    </submittedName>
</protein>
<dbReference type="PANTHER" id="PTHR36836">
    <property type="entry name" value="COLANIC ACID BIOSYNTHESIS PROTEIN WCAK"/>
    <property type="match status" value="1"/>
</dbReference>
<dbReference type="InterPro" id="IPR007345">
    <property type="entry name" value="Polysacch_pyruvyl_Trfase"/>
</dbReference>
<evidence type="ECO:0000259" key="1">
    <source>
        <dbReference type="Pfam" id="PF04230"/>
    </source>
</evidence>
<dbReference type="Pfam" id="PF04230">
    <property type="entry name" value="PS_pyruv_trans"/>
    <property type="match status" value="1"/>
</dbReference>
<dbReference type="PANTHER" id="PTHR36836:SF1">
    <property type="entry name" value="COLANIC ACID BIOSYNTHESIS PROTEIN WCAK"/>
    <property type="match status" value="1"/>
</dbReference>
<dbReference type="RefSeq" id="WP_085797631.1">
    <property type="nucleotide sequence ID" value="NZ_FWFO01000004.1"/>
</dbReference>
<evidence type="ECO:0000313" key="3">
    <source>
        <dbReference type="Proteomes" id="UP000193077"/>
    </source>
</evidence>
<name>A0A1Y5TT28_9RHOB</name>
<sequence>MITLLNAAPDTGNQGVSALCHSIVAGLTRRGASKLTVADHGRGLRHADWGYAQVDLVGLTHHRRFWRGDNLRTAHALVRHGSHLSAAARVIAGSQAVLDISGGDSFTDLYGAKRFQAMSLSKRMVLDAGVPLILLPQKLGPFSTPATQAIARDILERATAVWVRDEQSYVFLQSALGSAFDPARHRLGVDVAVALPEMAPATLKPEIARLLTHERSYPLAGLNVSGLLFNQGDQAQQDFGLNAPHSTQITAVARALLKADQNLRLVLVPHVHRPDGDAESDLAAAQALQARLGEMGKGRVEVLDDPLNAMELKWVLARLDWFAGARMHATIGAFSSGTPTLGLGYTDKAKGVFAECGIGDEVVDLRTTSASGIAVRAVESFARRKALKHCLSQRISEIKHRATREMDDMAKQAGAGGR</sequence>
<gene>
    <name evidence="2" type="ORF">TRL7639_03883</name>
</gene>
<dbReference type="Proteomes" id="UP000193077">
    <property type="component" value="Unassembled WGS sequence"/>
</dbReference>
<proteinExistence type="predicted"/>
<accession>A0A1Y5TT28</accession>
<organism evidence="2 3">
    <name type="scientific">Falsiruegeria litorea R37</name>
    <dbReference type="NCBI Taxonomy" id="1200284"/>
    <lineage>
        <taxon>Bacteria</taxon>
        <taxon>Pseudomonadati</taxon>
        <taxon>Pseudomonadota</taxon>
        <taxon>Alphaproteobacteria</taxon>
        <taxon>Rhodobacterales</taxon>
        <taxon>Roseobacteraceae</taxon>
        <taxon>Falsiruegeria</taxon>
    </lineage>
</organism>
<dbReference type="OrthoDB" id="1814359at2"/>
<dbReference type="EMBL" id="FWFO01000004">
    <property type="protein sequence ID" value="SLN67413.1"/>
    <property type="molecule type" value="Genomic_DNA"/>
</dbReference>